<dbReference type="InterPro" id="IPR000347">
    <property type="entry name" value="Metalthion_15p"/>
</dbReference>
<proteinExistence type="inferred from homology"/>
<dbReference type="Pfam" id="PF01439">
    <property type="entry name" value="Metallothio_2"/>
    <property type="match status" value="1"/>
</dbReference>
<protein>
    <recommendedName>
        <fullName evidence="5">Metallothionein-like protein</fullName>
    </recommendedName>
</protein>
<evidence type="ECO:0000256" key="5">
    <source>
        <dbReference type="RuleBase" id="RU369052"/>
    </source>
</evidence>
<dbReference type="EMBL" id="JAUHHV010000004">
    <property type="protein sequence ID" value="KAK1428719.1"/>
    <property type="molecule type" value="Genomic_DNA"/>
</dbReference>
<organism evidence="6 7">
    <name type="scientific">Tagetes erecta</name>
    <name type="common">African marigold</name>
    <dbReference type="NCBI Taxonomy" id="13708"/>
    <lineage>
        <taxon>Eukaryota</taxon>
        <taxon>Viridiplantae</taxon>
        <taxon>Streptophyta</taxon>
        <taxon>Embryophyta</taxon>
        <taxon>Tracheophyta</taxon>
        <taxon>Spermatophyta</taxon>
        <taxon>Magnoliopsida</taxon>
        <taxon>eudicotyledons</taxon>
        <taxon>Gunneridae</taxon>
        <taxon>Pentapetalae</taxon>
        <taxon>asterids</taxon>
        <taxon>campanulids</taxon>
        <taxon>Asterales</taxon>
        <taxon>Asteraceae</taxon>
        <taxon>Asteroideae</taxon>
        <taxon>Heliantheae alliance</taxon>
        <taxon>Tageteae</taxon>
        <taxon>Tagetes</taxon>
    </lineage>
</organism>
<comment type="caution">
    <text evidence="6">The sequence shown here is derived from an EMBL/GenBank/DDBJ whole genome shotgun (WGS) entry which is preliminary data.</text>
</comment>
<dbReference type="GO" id="GO:0046872">
    <property type="term" value="F:metal ion binding"/>
    <property type="evidence" value="ECO:0007669"/>
    <property type="project" value="UniProtKB-UniRule"/>
</dbReference>
<dbReference type="AlphaFoldDB" id="A0AAD8P1J1"/>
<evidence type="ECO:0000313" key="7">
    <source>
        <dbReference type="Proteomes" id="UP001229421"/>
    </source>
</evidence>
<reference evidence="6" key="1">
    <citation type="journal article" date="2023" name="bioRxiv">
        <title>Improved chromosome-level genome assembly for marigold (Tagetes erecta).</title>
        <authorList>
            <person name="Jiang F."/>
            <person name="Yuan L."/>
            <person name="Wang S."/>
            <person name="Wang H."/>
            <person name="Xu D."/>
            <person name="Wang A."/>
            <person name="Fan W."/>
        </authorList>
    </citation>
    <scope>NUCLEOTIDE SEQUENCE</scope>
    <source>
        <strain evidence="6">WSJ</strain>
        <tissue evidence="6">Leaf</tissue>
    </source>
</reference>
<dbReference type="PANTHER" id="PTHR33543:SF37">
    <property type="entry name" value="METALLOTHIONEIN-LIKE PROTEIN 4B"/>
    <property type="match status" value="1"/>
</dbReference>
<dbReference type="PANTHER" id="PTHR33543">
    <property type="entry name" value="METALLOTHIONEIN-LIKE PROTEIN 2A"/>
    <property type="match status" value="1"/>
</dbReference>
<dbReference type="Proteomes" id="UP001229421">
    <property type="component" value="Unassembled WGS sequence"/>
</dbReference>
<sequence length="74" mass="7441">MSCSSGKCNCGSSCSCGSSCNCNSCNVEMSTTTTTIIVDGVAPRMTFAEGTEIVTESGNGCKCGGNCKCDPCNC</sequence>
<evidence type="ECO:0000313" key="6">
    <source>
        <dbReference type="EMBL" id="KAK1428719.1"/>
    </source>
</evidence>
<keyword evidence="3 5" id="KW-0479">Metal-binding</keyword>
<evidence type="ECO:0000256" key="4">
    <source>
        <dbReference type="ARBA" id="ARBA00022851"/>
    </source>
</evidence>
<evidence type="ECO:0000256" key="2">
    <source>
        <dbReference type="ARBA" id="ARBA00005802"/>
    </source>
</evidence>
<name>A0AAD8P1J1_TARER</name>
<accession>A0AAD8P1J1</accession>
<comment type="similarity">
    <text evidence="2 5">Belongs to the metallothionein superfamily. Type 15 family.</text>
</comment>
<keyword evidence="7" id="KW-1185">Reference proteome</keyword>
<comment type="function">
    <text evidence="1 5">Metallothioneins have a high content of cysteine residues that bind various heavy metals.</text>
</comment>
<keyword evidence="4 5" id="KW-0480">Metal-thiolate cluster</keyword>
<gene>
    <name evidence="6" type="ORF">QVD17_17558</name>
</gene>
<evidence type="ECO:0000256" key="1">
    <source>
        <dbReference type="ARBA" id="ARBA00002568"/>
    </source>
</evidence>
<evidence type="ECO:0000256" key="3">
    <source>
        <dbReference type="ARBA" id="ARBA00022723"/>
    </source>
</evidence>